<sequence length="61" mass="6686">MAHIQPTSVGGFTLRPTWLSIMSILFVVAFIILSFFWHLGNEPGEDNAILSIAPQMSITAP</sequence>
<geneLocation type="plasmid" evidence="2 3">
    <name>pRgalR602c</name>
</geneLocation>
<gene>
    <name evidence="2" type="ORF">RGR602_PC00222</name>
</gene>
<evidence type="ECO:0000256" key="1">
    <source>
        <dbReference type="SAM" id="Phobius"/>
    </source>
</evidence>
<keyword evidence="1" id="KW-0812">Transmembrane</keyword>
<keyword evidence="1" id="KW-1133">Transmembrane helix</keyword>
<protein>
    <submittedName>
        <fullName evidence="2">Uncharacterized protein</fullName>
    </submittedName>
</protein>
<keyword evidence="3" id="KW-1185">Reference proteome</keyword>
<dbReference type="KEGG" id="rga:RGR602_PC00222"/>
<name>A0A0B4XCM6_9HYPH</name>
<keyword evidence="2" id="KW-0614">Plasmid</keyword>
<dbReference type="Proteomes" id="UP000031368">
    <property type="component" value="Plasmid pRgalR602c"/>
</dbReference>
<proteinExistence type="predicted"/>
<keyword evidence="1" id="KW-0472">Membrane</keyword>
<reference evidence="2 3" key="1">
    <citation type="submission" date="2013-11" db="EMBL/GenBank/DDBJ databases">
        <title>Complete genome sequence of Rhizobium gallicum bv. gallicum R602.</title>
        <authorList>
            <person name="Bustos P."/>
            <person name="Santamaria R.I."/>
            <person name="Lozano L."/>
            <person name="Acosta J.L."/>
            <person name="Ormeno-Orrillo E."/>
            <person name="Rogel M.A."/>
            <person name="Romero D."/>
            <person name="Cevallos M.A."/>
            <person name="Martinez-Romero E."/>
            <person name="Gonzalez V."/>
        </authorList>
    </citation>
    <scope>NUCLEOTIDE SEQUENCE [LARGE SCALE GENOMIC DNA]</scope>
    <source>
        <strain evidence="2 3">R602</strain>
        <plasmid evidence="2 3">pRgalR602c</plasmid>
    </source>
</reference>
<accession>A0A0B4XCM6</accession>
<evidence type="ECO:0000313" key="2">
    <source>
        <dbReference type="EMBL" id="AJD44267.1"/>
    </source>
</evidence>
<feature type="transmembrane region" description="Helical" evidence="1">
    <location>
        <begin position="18"/>
        <end position="37"/>
    </location>
</feature>
<dbReference type="AlphaFoldDB" id="A0A0B4XCM6"/>
<dbReference type="HOGENOM" id="CLU_2919580_0_0_5"/>
<organism evidence="2 3">
    <name type="scientific">Rhizobium gallicum bv. gallicum R602sp</name>
    <dbReference type="NCBI Taxonomy" id="1041138"/>
    <lineage>
        <taxon>Bacteria</taxon>
        <taxon>Pseudomonadati</taxon>
        <taxon>Pseudomonadota</taxon>
        <taxon>Alphaproteobacteria</taxon>
        <taxon>Hyphomicrobiales</taxon>
        <taxon>Rhizobiaceae</taxon>
        <taxon>Rhizobium/Agrobacterium group</taxon>
        <taxon>Rhizobium</taxon>
    </lineage>
</organism>
<dbReference type="EMBL" id="CP006880">
    <property type="protein sequence ID" value="AJD44267.1"/>
    <property type="molecule type" value="Genomic_DNA"/>
</dbReference>
<evidence type="ECO:0000313" key="3">
    <source>
        <dbReference type="Proteomes" id="UP000031368"/>
    </source>
</evidence>